<proteinExistence type="predicted"/>
<evidence type="ECO:0000313" key="3">
    <source>
        <dbReference type="Proteomes" id="UP001197609"/>
    </source>
</evidence>
<comment type="caution">
    <text evidence="2">The sequence shown here is derived from an EMBL/GenBank/DDBJ whole genome shotgun (WGS) entry which is preliminary data.</text>
</comment>
<gene>
    <name evidence="2" type="ORF">K8G79_05030</name>
</gene>
<organism evidence="2 3">
    <name type="scientific">Candidatus Methylomirabilis tolerans</name>
    <dbReference type="NCBI Taxonomy" id="3123416"/>
    <lineage>
        <taxon>Bacteria</taxon>
        <taxon>Candidatus Methylomirabilota</taxon>
        <taxon>Candidatus Methylomirabilia</taxon>
        <taxon>Candidatus Methylomirabilales</taxon>
        <taxon>Candidatus Methylomirabilaceae</taxon>
        <taxon>Candidatus Methylomirabilis</taxon>
    </lineage>
</organism>
<dbReference type="AlphaFoldDB" id="A0AAJ1AJU0"/>
<feature type="region of interest" description="Disordered" evidence="1">
    <location>
        <begin position="1"/>
        <end position="23"/>
    </location>
</feature>
<protein>
    <submittedName>
        <fullName evidence="2">Uncharacterized protein</fullName>
    </submittedName>
</protein>
<evidence type="ECO:0000313" key="2">
    <source>
        <dbReference type="EMBL" id="MBZ0159482.1"/>
    </source>
</evidence>
<evidence type="ECO:0000256" key="1">
    <source>
        <dbReference type="SAM" id="MobiDB-lite"/>
    </source>
</evidence>
<sequence length="50" mass="5841">MTRRPDAESRADHATNEKIPEPARSEVARILARLAIQRYIRLTKEQTHDQ</sequence>
<reference evidence="2 3" key="1">
    <citation type="journal article" date="2021" name="bioRxiv">
        <title>Unraveling nitrogen, sulfur and carbon metabolic pathways and microbial community transcriptional responses to substrate deprivation and toxicity stresses in a bioreactor mimicking anoxic brackish coastal sediment conditions.</title>
        <authorList>
            <person name="Martins P.D."/>
            <person name="Echeveste M.J."/>
            <person name="Arshad A."/>
            <person name="Kurth J."/>
            <person name="Ouboter H."/>
            <person name="Jetten M.S.M."/>
            <person name="Welte C.U."/>
        </authorList>
    </citation>
    <scope>NUCLEOTIDE SEQUENCE [LARGE SCALE GENOMIC DNA]</scope>
    <source>
        <strain evidence="2">MAG_38</strain>
    </source>
</reference>
<name>A0AAJ1AJU0_9BACT</name>
<accession>A0AAJ1AJU0</accession>
<dbReference type="Proteomes" id="UP001197609">
    <property type="component" value="Unassembled WGS sequence"/>
</dbReference>
<dbReference type="EMBL" id="JAIOIU010000057">
    <property type="protein sequence ID" value="MBZ0159482.1"/>
    <property type="molecule type" value="Genomic_DNA"/>
</dbReference>